<dbReference type="AlphaFoldDB" id="A0A6A6CE66"/>
<feature type="domain" description="MJ1316 RNA cyclic group end recognition" evidence="1">
    <location>
        <begin position="470"/>
        <end position="541"/>
    </location>
</feature>
<evidence type="ECO:0000313" key="2">
    <source>
        <dbReference type="EMBL" id="KAF2163716.1"/>
    </source>
</evidence>
<protein>
    <recommendedName>
        <fullName evidence="1">MJ1316 RNA cyclic group end recognition domain-containing protein</fullName>
    </recommendedName>
</protein>
<dbReference type="InterPro" id="IPR040459">
    <property type="entry name" value="MJ1316"/>
</dbReference>
<evidence type="ECO:0000259" key="1">
    <source>
        <dbReference type="Pfam" id="PF04457"/>
    </source>
</evidence>
<reference evidence="2" key="1">
    <citation type="journal article" date="2020" name="Stud. Mycol.">
        <title>101 Dothideomycetes genomes: a test case for predicting lifestyles and emergence of pathogens.</title>
        <authorList>
            <person name="Haridas S."/>
            <person name="Albert R."/>
            <person name="Binder M."/>
            <person name="Bloem J."/>
            <person name="Labutti K."/>
            <person name="Salamov A."/>
            <person name="Andreopoulos B."/>
            <person name="Baker S."/>
            <person name="Barry K."/>
            <person name="Bills G."/>
            <person name="Bluhm B."/>
            <person name="Cannon C."/>
            <person name="Castanera R."/>
            <person name="Culley D."/>
            <person name="Daum C."/>
            <person name="Ezra D."/>
            <person name="Gonzalez J."/>
            <person name="Henrissat B."/>
            <person name="Kuo A."/>
            <person name="Liang C."/>
            <person name="Lipzen A."/>
            <person name="Lutzoni F."/>
            <person name="Magnuson J."/>
            <person name="Mondo S."/>
            <person name="Nolan M."/>
            <person name="Ohm R."/>
            <person name="Pangilinan J."/>
            <person name="Park H.-J."/>
            <person name="Ramirez L."/>
            <person name="Alfaro M."/>
            <person name="Sun H."/>
            <person name="Tritt A."/>
            <person name="Yoshinaga Y."/>
            <person name="Zwiers L.-H."/>
            <person name="Turgeon B."/>
            <person name="Goodwin S."/>
            <person name="Spatafora J."/>
            <person name="Crous P."/>
            <person name="Grigoriev I."/>
        </authorList>
    </citation>
    <scope>NUCLEOTIDE SEQUENCE</scope>
    <source>
        <strain evidence="2">ATCC 36951</strain>
    </source>
</reference>
<proteinExistence type="predicted"/>
<evidence type="ECO:0000313" key="3">
    <source>
        <dbReference type="Proteomes" id="UP000799537"/>
    </source>
</evidence>
<keyword evidence="3" id="KW-1185">Reference proteome</keyword>
<dbReference type="GeneID" id="54561144"/>
<organism evidence="2 3">
    <name type="scientific">Zasmidium cellare ATCC 36951</name>
    <dbReference type="NCBI Taxonomy" id="1080233"/>
    <lineage>
        <taxon>Eukaryota</taxon>
        <taxon>Fungi</taxon>
        <taxon>Dikarya</taxon>
        <taxon>Ascomycota</taxon>
        <taxon>Pezizomycotina</taxon>
        <taxon>Dothideomycetes</taxon>
        <taxon>Dothideomycetidae</taxon>
        <taxon>Mycosphaerellales</taxon>
        <taxon>Mycosphaerellaceae</taxon>
        <taxon>Zasmidium</taxon>
    </lineage>
</organism>
<accession>A0A6A6CE66</accession>
<dbReference type="OrthoDB" id="10263155at2759"/>
<dbReference type="Proteomes" id="UP000799537">
    <property type="component" value="Unassembled WGS sequence"/>
</dbReference>
<dbReference type="Pfam" id="PF04457">
    <property type="entry name" value="MJ1316"/>
    <property type="match status" value="1"/>
</dbReference>
<gene>
    <name evidence="2" type="ORF">M409DRAFT_25902</name>
</gene>
<dbReference type="RefSeq" id="XP_033664605.1">
    <property type="nucleotide sequence ID" value="XM_033807872.1"/>
</dbReference>
<dbReference type="EMBL" id="ML993607">
    <property type="protein sequence ID" value="KAF2163716.1"/>
    <property type="molecule type" value="Genomic_DNA"/>
</dbReference>
<name>A0A6A6CE66_ZASCE</name>
<sequence length="549" mass="63547">MADILLQKNDEAYARVEHVVEQIAQRLEFEYITWDPPPRAGPGDYFTRGSVVAMLPLDVFGRLTRASPHVFGLFAVQNSVRLECRTRLRMELFEEHIKERLVLENIGVDRETGMIEIIDEQLARIGLALPNGLDLVLSHKRVDDALPEELSSFSRFVENSKEPLALQCLSTIYRRNYLLVRDWAYRVGIMSPDGRIGTEEVLVKYYTEGFFEHIQDVERLASSPVNENKLFYKIIRSNSFCQLPRHMCHVPLSDGRYMSQMSSDHRMRMKKAIERVAPPSDLADWTVDALKDFVATYEVFIKIDASCWDVRHQSKLAQHRFISETRYRVARFEALHVVHFGREFQLTAYPEFSLPTGHLDNITFLIAASAESPSRSFQDVYDHAVEISRTTLNPRDFEGVGRTVQYEVMDRQALTKALGDLEVIAHNLPAVFALHLDYSPLIDPLAEEEAKNKQTALTSTSPAQEPSDKFRTSQEVLNRLQWDTKHASNRYEVGYKDRFETKLLWKPLEEWTKDKQAEDFVPIHRIHQFREVGSTEVIWDRDKRVDRTG</sequence>